<dbReference type="InterPro" id="IPR050904">
    <property type="entry name" value="Adhesion/Biosynth-related"/>
</dbReference>
<sequence>MADIVEIAVGAGSFSTLVTAVQAAGLVETLKSPGPFTVFAPNDEAFAKLPSGTITTLVQNIPQLSRILTFHVVPGKLMKADLVKLGTVTSVEGSPIPIRCGAADDAEGDFEVKNATVLAADIEADNGVIHVIDRVILMG</sequence>
<dbReference type="Proteomes" id="UP000707356">
    <property type="component" value="Unassembled WGS sequence"/>
</dbReference>
<dbReference type="SMART" id="SM00554">
    <property type="entry name" value="FAS1"/>
    <property type="match status" value="1"/>
</dbReference>
<dbReference type="PROSITE" id="PS50213">
    <property type="entry name" value="FAS1"/>
    <property type="match status" value="1"/>
</dbReference>
<dbReference type="FunFam" id="2.30.180.10:FF:000019">
    <property type="entry name" value="Cell surface lipoprotein"/>
    <property type="match status" value="1"/>
</dbReference>
<gene>
    <name evidence="2" type="ORF">KME07_03580</name>
</gene>
<dbReference type="PANTHER" id="PTHR10900:SF77">
    <property type="entry name" value="FI19380P1"/>
    <property type="match status" value="1"/>
</dbReference>
<dbReference type="SUPFAM" id="SSF82153">
    <property type="entry name" value="FAS1 domain"/>
    <property type="match status" value="1"/>
</dbReference>
<dbReference type="InterPro" id="IPR000782">
    <property type="entry name" value="FAS1_domain"/>
</dbReference>
<reference evidence="2" key="1">
    <citation type="submission" date="2021-05" db="EMBL/GenBank/DDBJ databases">
        <authorList>
            <person name="Pietrasiak N."/>
            <person name="Ward R."/>
            <person name="Stajich J.E."/>
            <person name="Kurbessoian T."/>
        </authorList>
    </citation>
    <scope>NUCLEOTIDE SEQUENCE</scope>
    <source>
        <strain evidence="2">GSE-TBD4-15B</strain>
    </source>
</reference>
<dbReference type="Pfam" id="PF02469">
    <property type="entry name" value="Fasciclin"/>
    <property type="match status" value="1"/>
</dbReference>
<dbReference type="EMBL" id="JAHHHV010000014">
    <property type="protein sequence ID" value="MBW4464507.1"/>
    <property type="molecule type" value="Genomic_DNA"/>
</dbReference>
<evidence type="ECO:0000313" key="3">
    <source>
        <dbReference type="Proteomes" id="UP000707356"/>
    </source>
</evidence>
<comment type="caution">
    <text evidence="2">The sequence shown here is derived from an EMBL/GenBank/DDBJ whole genome shotgun (WGS) entry which is preliminary data.</text>
</comment>
<accession>A0A951U4J3</accession>
<dbReference type="InterPro" id="IPR036378">
    <property type="entry name" value="FAS1_dom_sf"/>
</dbReference>
<dbReference type="PANTHER" id="PTHR10900">
    <property type="entry name" value="PERIOSTIN-RELATED"/>
    <property type="match status" value="1"/>
</dbReference>
<dbReference type="AlphaFoldDB" id="A0A951U4J3"/>
<evidence type="ECO:0000313" key="2">
    <source>
        <dbReference type="EMBL" id="MBW4464507.1"/>
    </source>
</evidence>
<protein>
    <submittedName>
        <fullName evidence="2">Fasciclin domain-containing protein</fullName>
    </submittedName>
</protein>
<reference evidence="2" key="2">
    <citation type="journal article" date="2022" name="Microbiol. Resour. Announc.">
        <title>Metagenome Sequencing to Explore Phylogenomics of Terrestrial Cyanobacteria.</title>
        <authorList>
            <person name="Ward R.D."/>
            <person name="Stajich J.E."/>
            <person name="Johansen J.R."/>
            <person name="Huntemann M."/>
            <person name="Clum A."/>
            <person name="Foster B."/>
            <person name="Foster B."/>
            <person name="Roux S."/>
            <person name="Palaniappan K."/>
            <person name="Varghese N."/>
            <person name="Mukherjee S."/>
            <person name="Reddy T.B.K."/>
            <person name="Daum C."/>
            <person name="Copeland A."/>
            <person name="Chen I.A."/>
            <person name="Ivanova N.N."/>
            <person name="Kyrpides N.C."/>
            <person name="Shapiro N."/>
            <person name="Eloe-Fadrosh E.A."/>
            <person name="Pietrasiak N."/>
        </authorList>
    </citation>
    <scope>NUCLEOTIDE SEQUENCE</scope>
    <source>
        <strain evidence="2">GSE-TBD4-15B</strain>
    </source>
</reference>
<name>A0A951U4J3_9CYAN</name>
<feature type="domain" description="FAS1" evidence="1">
    <location>
        <begin position="1"/>
        <end position="136"/>
    </location>
</feature>
<dbReference type="Gene3D" id="2.30.180.10">
    <property type="entry name" value="FAS1 domain"/>
    <property type="match status" value="1"/>
</dbReference>
<proteinExistence type="predicted"/>
<dbReference type="GO" id="GO:0005615">
    <property type="term" value="C:extracellular space"/>
    <property type="evidence" value="ECO:0007669"/>
    <property type="project" value="TreeGrafter"/>
</dbReference>
<organism evidence="2 3">
    <name type="scientific">Pegethrix bostrychoides GSE-TBD4-15B</name>
    <dbReference type="NCBI Taxonomy" id="2839662"/>
    <lineage>
        <taxon>Bacteria</taxon>
        <taxon>Bacillati</taxon>
        <taxon>Cyanobacteriota</taxon>
        <taxon>Cyanophyceae</taxon>
        <taxon>Oculatellales</taxon>
        <taxon>Oculatellaceae</taxon>
        <taxon>Pegethrix</taxon>
    </lineage>
</organism>
<evidence type="ECO:0000259" key="1">
    <source>
        <dbReference type="PROSITE" id="PS50213"/>
    </source>
</evidence>